<dbReference type="RefSeq" id="WP_132415034.1">
    <property type="nucleotide sequence ID" value="NZ_SMKA01000337.1"/>
</dbReference>
<accession>A0A4R4P4E7</accession>
<dbReference type="OrthoDB" id="9848438at2"/>
<feature type="transmembrane region" description="Helical" evidence="1">
    <location>
        <begin position="21"/>
        <end position="39"/>
    </location>
</feature>
<keyword evidence="1" id="KW-1133">Transmembrane helix</keyword>
<dbReference type="Proteomes" id="UP000295075">
    <property type="component" value="Unassembled WGS sequence"/>
</dbReference>
<evidence type="ECO:0000313" key="2">
    <source>
        <dbReference type="EMBL" id="TDC15527.1"/>
    </source>
</evidence>
<feature type="non-terminal residue" evidence="2">
    <location>
        <position position="103"/>
    </location>
</feature>
<dbReference type="EMBL" id="SMKA01000337">
    <property type="protein sequence ID" value="TDC15527.1"/>
    <property type="molecule type" value="Genomic_DNA"/>
</dbReference>
<keyword evidence="1" id="KW-0472">Membrane</keyword>
<sequence length="103" mass="10799">MVKVLRRFWRYLGSDGGSMPYGVMGVTLGVIGIVFAVLADGAVGVRAGYALELLWVLGLVAVMRRVRPRLLLTSGIGWVAAMVISSTAVPAERGVPVGLMVGA</sequence>
<reference evidence="2 3" key="1">
    <citation type="submission" date="2019-03" db="EMBL/GenBank/DDBJ databases">
        <title>Draft genome sequences of novel Actinobacteria.</title>
        <authorList>
            <person name="Sahin N."/>
            <person name="Ay H."/>
            <person name="Saygin H."/>
        </authorList>
    </citation>
    <scope>NUCLEOTIDE SEQUENCE [LARGE SCALE GENOMIC DNA]</scope>
    <source>
        <strain evidence="2 3">JCM 30547</strain>
    </source>
</reference>
<dbReference type="AlphaFoldDB" id="A0A4R4P4E7"/>
<keyword evidence="3" id="KW-1185">Reference proteome</keyword>
<comment type="caution">
    <text evidence="2">The sequence shown here is derived from an EMBL/GenBank/DDBJ whole genome shotgun (WGS) entry which is preliminary data.</text>
</comment>
<organism evidence="2 3">
    <name type="scientific">Kribbella albertanoniae</name>
    <dbReference type="NCBI Taxonomy" id="1266829"/>
    <lineage>
        <taxon>Bacteria</taxon>
        <taxon>Bacillati</taxon>
        <taxon>Actinomycetota</taxon>
        <taxon>Actinomycetes</taxon>
        <taxon>Propionibacteriales</taxon>
        <taxon>Kribbellaceae</taxon>
        <taxon>Kribbella</taxon>
    </lineage>
</organism>
<gene>
    <name evidence="2" type="ORF">E1261_40335</name>
</gene>
<feature type="transmembrane region" description="Helical" evidence="1">
    <location>
        <begin position="70"/>
        <end position="91"/>
    </location>
</feature>
<evidence type="ECO:0000256" key="1">
    <source>
        <dbReference type="SAM" id="Phobius"/>
    </source>
</evidence>
<keyword evidence="1" id="KW-0812">Transmembrane</keyword>
<evidence type="ECO:0000313" key="3">
    <source>
        <dbReference type="Proteomes" id="UP000295075"/>
    </source>
</evidence>
<proteinExistence type="predicted"/>
<name>A0A4R4P4E7_9ACTN</name>
<feature type="transmembrane region" description="Helical" evidence="1">
    <location>
        <begin position="45"/>
        <end position="63"/>
    </location>
</feature>
<protein>
    <submittedName>
        <fullName evidence="2">Uncharacterized protein</fullName>
    </submittedName>
</protein>